<comment type="caution">
    <text evidence="1">The sequence shown here is derived from an EMBL/GenBank/DDBJ whole genome shotgun (WGS) entry which is preliminary data.</text>
</comment>
<feature type="non-terminal residue" evidence="1">
    <location>
        <position position="61"/>
    </location>
</feature>
<evidence type="ECO:0000313" key="1">
    <source>
        <dbReference type="EMBL" id="CAG8812998.1"/>
    </source>
</evidence>
<protein>
    <submittedName>
        <fullName evidence="1">9741_t:CDS:1</fullName>
    </submittedName>
</protein>
<sequence length="61" mass="7202">MLLVPCTESLFFAVFKGYVHQFSNNPRVYKCRFHGESAYSTLAQILEDPRWGQKNYDQNQQ</sequence>
<dbReference type="AlphaFoldDB" id="A0A9N9K6W5"/>
<name>A0A9N9K6W5_9GLOM</name>
<keyword evidence="2" id="KW-1185">Reference proteome</keyword>
<proteinExistence type="predicted"/>
<dbReference type="EMBL" id="CAJVQA010040393">
    <property type="protein sequence ID" value="CAG8812998.1"/>
    <property type="molecule type" value="Genomic_DNA"/>
</dbReference>
<organism evidence="1 2">
    <name type="scientific">Cetraspora pellucida</name>
    <dbReference type="NCBI Taxonomy" id="1433469"/>
    <lineage>
        <taxon>Eukaryota</taxon>
        <taxon>Fungi</taxon>
        <taxon>Fungi incertae sedis</taxon>
        <taxon>Mucoromycota</taxon>
        <taxon>Glomeromycotina</taxon>
        <taxon>Glomeromycetes</taxon>
        <taxon>Diversisporales</taxon>
        <taxon>Gigasporaceae</taxon>
        <taxon>Cetraspora</taxon>
    </lineage>
</organism>
<accession>A0A9N9K6W5</accession>
<reference evidence="1" key="1">
    <citation type="submission" date="2021-06" db="EMBL/GenBank/DDBJ databases">
        <authorList>
            <person name="Kallberg Y."/>
            <person name="Tangrot J."/>
            <person name="Rosling A."/>
        </authorList>
    </citation>
    <scope>NUCLEOTIDE SEQUENCE</scope>
    <source>
        <strain evidence="1">FL966</strain>
    </source>
</reference>
<dbReference type="Proteomes" id="UP000789759">
    <property type="component" value="Unassembled WGS sequence"/>
</dbReference>
<gene>
    <name evidence="1" type="ORF">CPELLU_LOCUS18860</name>
</gene>
<dbReference type="OrthoDB" id="2346010at2759"/>
<evidence type="ECO:0000313" key="2">
    <source>
        <dbReference type="Proteomes" id="UP000789759"/>
    </source>
</evidence>